<dbReference type="AlphaFoldDB" id="A0A643BWM2"/>
<evidence type="ECO:0000313" key="1">
    <source>
        <dbReference type="EMBL" id="KAB0392170.1"/>
    </source>
</evidence>
<organism evidence="1 2">
    <name type="scientific">Balaenoptera physalus</name>
    <name type="common">Fin whale</name>
    <name type="synonym">Balaena physalus</name>
    <dbReference type="NCBI Taxonomy" id="9770"/>
    <lineage>
        <taxon>Eukaryota</taxon>
        <taxon>Metazoa</taxon>
        <taxon>Chordata</taxon>
        <taxon>Craniata</taxon>
        <taxon>Vertebrata</taxon>
        <taxon>Euteleostomi</taxon>
        <taxon>Mammalia</taxon>
        <taxon>Eutheria</taxon>
        <taxon>Laurasiatheria</taxon>
        <taxon>Artiodactyla</taxon>
        <taxon>Whippomorpha</taxon>
        <taxon>Cetacea</taxon>
        <taxon>Mysticeti</taxon>
        <taxon>Balaenopteridae</taxon>
        <taxon>Balaenoptera</taxon>
    </lineage>
</organism>
<accession>A0A643BWM2</accession>
<dbReference type="OrthoDB" id="10536351at2759"/>
<dbReference type="Proteomes" id="UP000437017">
    <property type="component" value="Unassembled WGS sequence"/>
</dbReference>
<sequence>MASFGLRSAVQPLLRPLSGGWPGSLQAGFAWPSQEAQGAPRAPGATCCIFAELSPGARRGRGGVEGGSKT</sequence>
<dbReference type="EMBL" id="SGJD01003984">
    <property type="protein sequence ID" value="KAB0392170.1"/>
    <property type="molecule type" value="Genomic_DNA"/>
</dbReference>
<evidence type="ECO:0000313" key="2">
    <source>
        <dbReference type="Proteomes" id="UP000437017"/>
    </source>
</evidence>
<comment type="caution">
    <text evidence="1">The sequence shown here is derived from an EMBL/GenBank/DDBJ whole genome shotgun (WGS) entry which is preliminary data.</text>
</comment>
<proteinExistence type="predicted"/>
<gene>
    <name evidence="1" type="ORF">E2I00_017814</name>
</gene>
<protein>
    <submittedName>
        <fullName evidence="1">Uncharacterized protein</fullName>
    </submittedName>
</protein>
<keyword evidence="2" id="KW-1185">Reference proteome</keyword>
<reference evidence="1 2" key="1">
    <citation type="journal article" date="2019" name="PLoS ONE">
        <title>Genomic analyses reveal an absence of contemporary introgressive admixture between fin whales and blue whales, despite known hybrids.</title>
        <authorList>
            <person name="Westbury M.V."/>
            <person name="Petersen B."/>
            <person name="Lorenzen E.D."/>
        </authorList>
    </citation>
    <scope>NUCLEOTIDE SEQUENCE [LARGE SCALE GENOMIC DNA]</scope>
    <source>
        <strain evidence="1">FinWhale-01</strain>
    </source>
</reference>
<name>A0A643BWM2_BALPH</name>